<proteinExistence type="predicted"/>
<sequence length="138" mass="14446">MSSKKTGRPEGKPVAKTADKTGRQGVKAPENKTGTKKTVVANREKGEFGVVAGTRKEKVAIELKAKGPEAALALGLNLGLAKGTITSWIGAWKTKGLWKPVEAKPAKKPNGIEAIEQAAEVAAKAVETETKTDQVTDA</sequence>
<feature type="region of interest" description="Disordered" evidence="1">
    <location>
        <begin position="1"/>
        <end position="40"/>
    </location>
</feature>
<evidence type="ECO:0000256" key="1">
    <source>
        <dbReference type="SAM" id="MobiDB-lite"/>
    </source>
</evidence>
<organism evidence="2 3">
    <name type="scientific">Mesorhizobium argentiipisi</name>
    <dbReference type="NCBI Taxonomy" id="3015175"/>
    <lineage>
        <taxon>Bacteria</taxon>
        <taxon>Pseudomonadati</taxon>
        <taxon>Pseudomonadota</taxon>
        <taxon>Alphaproteobacteria</taxon>
        <taxon>Hyphomicrobiales</taxon>
        <taxon>Phyllobacteriaceae</taxon>
        <taxon>Mesorhizobium</taxon>
    </lineage>
</organism>
<evidence type="ECO:0008006" key="4">
    <source>
        <dbReference type="Google" id="ProtNLM"/>
    </source>
</evidence>
<dbReference type="Proteomes" id="UP001366503">
    <property type="component" value="Unassembled WGS sequence"/>
</dbReference>
<dbReference type="RefSeq" id="WP_337094724.1">
    <property type="nucleotide sequence ID" value="NZ_JAPYKO010000014.1"/>
</dbReference>
<evidence type="ECO:0000313" key="3">
    <source>
        <dbReference type="Proteomes" id="UP001366503"/>
    </source>
</evidence>
<accession>A0ABU8KI42</accession>
<name>A0ABU8KI42_9HYPH</name>
<gene>
    <name evidence="2" type="ORF">O7A05_20120</name>
</gene>
<keyword evidence="3" id="KW-1185">Reference proteome</keyword>
<feature type="compositionally biased region" description="Basic and acidic residues" evidence="1">
    <location>
        <begin position="7"/>
        <end position="22"/>
    </location>
</feature>
<reference evidence="2 3" key="1">
    <citation type="submission" date="2022-12" db="EMBL/GenBank/DDBJ databases">
        <authorList>
            <person name="Muema E."/>
        </authorList>
    </citation>
    <scope>NUCLEOTIDE SEQUENCE [LARGE SCALE GENOMIC DNA]</scope>
    <source>
        <strain evidence="3">1330</strain>
    </source>
</reference>
<dbReference type="EMBL" id="JAPYKO010000014">
    <property type="protein sequence ID" value="MEI9404449.1"/>
    <property type="molecule type" value="Genomic_DNA"/>
</dbReference>
<evidence type="ECO:0000313" key="2">
    <source>
        <dbReference type="EMBL" id="MEI9404449.1"/>
    </source>
</evidence>
<protein>
    <recommendedName>
        <fullName evidence="4">Helix-turn-helix domain-containing protein</fullName>
    </recommendedName>
</protein>
<comment type="caution">
    <text evidence="2">The sequence shown here is derived from an EMBL/GenBank/DDBJ whole genome shotgun (WGS) entry which is preliminary data.</text>
</comment>